<dbReference type="RefSeq" id="WP_195875611.1">
    <property type="nucleotide sequence ID" value="NZ_JADOEL010000007.1"/>
</dbReference>
<evidence type="ECO:0000313" key="3">
    <source>
        <dbReference type="EMBL" id="MBF8178119.1"/>
    </source>
</evidence>
<name>A0ABS0ETD8_9BURK</name>
<gene>
    <name evidence="3" type="ORF">IXC47_10535</name>
</gene>
<evidence type="ECO:0000256" key="1">
    <source>
        <dbReference type="SAM" id="Phobius"/>
    </source>
</evidence>
<dbReference type="EMBL" id="JADOEL010000007">
    <property type="protein sequence ID" value="MBF8178119.1"/>
    <property type="molecule type" value="Genomic_DNA"/>
</dbReference>
<keyword evidence="4" id="KW-1185">Reference proteome</keyword>
<keyword evidence="1" id="KW-0472">Membrane</keyword>
<feature type="domain" description="Fatty acid hydroxylase" evidence="2">
    <location>
        <begin position="58"/>
        <end position="213"/>
    </location>
</feature>
<proteinExistence type="predicted"/>
<feature type="transmembrane region" description="Helical" evidence="1">
    <location>
        <begin position="118"/>
        <end position="139"/>
    </location>
</feature>
<accession>A0ABS0ETD8</accession>
<keyword evidence="1" id="KW-1133">Transmembrane helix</keyword>
<dbReference type="Pfam" id="PF04116">
    <property type="entry name" value="FA_hydroxylase"/>
    <property type="match status" value="1"/>
</dbReference>
<keyword evidence="1" id="KW-0812">Transmembrane</keyword>
<feature type="transmembrane region" description="Helical" evidence="1">
    <location>
        <begin position="20"/>
        <end position="40"/>
    </location>
</feature>
<dbReference type="Proteomes" id="UP000657372">
    <property type="component" value="Unassembled WGS sequence"/>
</dbReference>
<evidence type="ECO:0000259" key="2">
    <source>
        <dbReference type="Pfam" id="PF04116"/>
    </source>
</evidence>
<sequence>MMSERQRKFREQYKADISPLYNGLLHIAVMYASGIAAIWYCVSQLQNSGWEWLIVIPVFLAGNFVEWGMHRFVMHRKIDVFALRAIYDRHTRQHHQYFTDNEATIDTTREFRIVFFPWRVLITLGVGGLTLGYLASVLINTNAGYILFITMVAQYLIYETFHYCCHVRENWFVRNMPFINTIRRHHTAHHNQGIMMKYNMNLTFPIADWVMGSTDLDRGLIGHLFNGYSEEHIKEELKPIIKRFRYDDSRVTLDGPELTKEEEASIDRGLVI</sequence>
<organism evidence="3 4">
    <name type="scientific">Herminiimonas contaminans</name>
    <dbReference type="NCBI Taxonomy" id="1111140"/>
    <lineage>
        <taxon>Bacteria</taxon>
        <taxon>Pseudomonadati</taxon>
        <taxon>Pseudomonadota</taxon>
        <taxon>Betaproteobacteria</taxon>
        <taxon>Burkholderiales</taxon>
        <taxon>Oxalobacteraceae</taxon>
        <taxon>Herminiimonas</taxon>
    </lineage>
</organism>
<feature type="transmembrane region" description="Helical" evidence="1">
    <location>
        <begin position="52"/>
        <end position="69"/>
    </location>
</feature>
<protein>
    <submittedName>
        <fullName evidence="3">Sterol desaturase family protein</fullName>
    </submittedName>
</protein>
<reference evidence="3 4" key="1">
    <citation type="submission" date="2020-11" db="EMBL/GenBank/DDBJ databases">
        <title>WGS of Herminiimonas contaminans strain Marseille-Q4544 isolated from planarians Schmidtea mediterranea.</title>
        <authorList>
            <person name="Kangale L."/>
        </authorList>
    </citation>
    <scope>NUCLEOTIDE SEQUENCE [LARGE SCALE GENOMIC DNA]</scope>
    <source>
        <strain evidence="3 4">Marseille-Q4544</strain>
    </source>
</reference>
<evidence type="ECO:0000313" key="4">
    <source>
        <dbReference type="Proteomes" id="UP000657372"/>
    </source>
</evidence>
<comment type="caution">
    <text evidence="3">The sequence shown here is derived from an EMBL/GenBank/DDBJ whole genome shotgun (WGS) entry which is preliminary data.</text>
</comment>
<feature type="transmembrane region" description="Helical" evidence="1">
    <location>
        <begin position="145"/>
        <end position="165"/>
    </location>
</feature>
<dbReference type="InterPro" id="IPR006694">
    <property type="entry name" value="Fatty_acid_hydroxylase"/>
</dbReference>